<name>A0A6G1KQA0_9PLEO</name>
<dbReference type="AlphaFoldDB" id="A0A6G1KQA0"/>
<dbReference type="EMBL" id="MU005764">
    <property type="protein sequence ID" value="KAF2714793.1"/>
    <property type="molecule type" value="Genomic_DNA"/>
</dbReference>
<organism evidence="1 2">
    <name type="scientific">Pleomassaria siparia CBS 279.74</name>
    <dbReference type="NCBI Taxonomy" id="1314801"/>
    <lineage>
        <taxon>Eukaryota</taxon>
        <taxon>Fungi</taxon>
        <taxon>Dikarya</taxon>
        <taxon>Ascomycota</taxon>
        <taxon>Pezizomycotina</taxon>
        <taxon>Dothideomycetes</taxon>
        <taxon>Pleosporomycetidae</taxon>
        <taxon>Pleosporales</taxon>
        <taxon>Pleomassariaceae</taxon>
        <taxon>Pleomassaria</taxon>
    </lineage>
</organism>
<protein>
    <submittedName>
        <fullName evidence="1">Uncharacterized protein</fullName>
    </submittedName>
</protein>
<dbReference type="Proteomes" id="UP000799428">
    <property type="component" value="Unassembled WGS sequence"/>
</dbReference>
<evidence type="ECO:0000313" key="2">
    <source>
        <dbReference type="Proteomes" id="UP000799428"/>
    </source>
</evidence>
<gene>
    <name evidence="1" type="ORF">K504DRAFT_456990</name>
</gene>
<proteinExistence type="predicted"/>
<keyword evidence="2" id="KW-1185">Reference proteome</keyword>
<sequence length="162" mass="19005">MLELSDHINRTLEHVFKIEGLRQLVVSAKWYIQYEIQDPNSELLKQPSVRNRLEGACANQSSIFDEIGAYGTSSMRKGSMLHYCNTQLKYYEHRLGKLKDLISRTSDVQKICVLRKRFKACWATRWEYINEMLRALRENGFEMPIDMLYSIRAGEMVSFSVQ</sequence>
<evidence type="ECO:0000313" key="1">
    <source>
        <dbReference type="EMBL" id="KAF2714793.1"/>
    </source>
</evidence>
<reference evidence="1" key="1">
    <citation type="journal article" date="2020" name="Stud. Mycol.">
        <title>101 Dothideomycetes genomes: a test case for predicting lifestyles and emergence of pathogens.</title>
        <authorList>
            <person name="Haridas S."/>
            <person name="Albert R."/>
            <person name="Binder M."/>
            <person name="Bloem J."/>
            <person name="Labutti K."/>
            <person name="Salamov A."/>
            <person name="Andreopoulos B."/>
            <person name="Baker S."/>
            <person name="Barry K."/>
            <person name="Bills G."/>
            <person name="Bluhm B."/>
            <person name="Cannon C."/>
            <person name="Castanera R."/>
            <person name="Culley D."/>
            <person name="Daum C."/>
            <person name="Ezra D."/>
            <person name="Gonzalez J."/>
            <person name="Henrissat B."/>
            <person name="Kuo A."/>
            <person name="Liang C."/>
            <person name="Lipzen A."/>
            <person name="Lutzoni F."/>
            <person name="Magnuson J."/>
            <person name="Mondo S."/>
            <person name="Nolan M."/>
            <person name="Ohm R."/>
            <person name="Pangilinan J."/>
            <person name="Park H.-J."/>
            <person name="Ramirez L."/>
            <person name="Alfaro M."/>
            <person name="Sun H."/>
            <person name="Tritt A."/>
            <person name="Yoshinaga Y."/>
            <person name="Zwiers L.-H."/>
            <person name="Turgeon B."/>
            <person name="Goodwin S."/>
            <person name="Spatafora J."/>
            <person name="Crous P."/>
            <person name="Grigoriev I."/>
        </authorList>
    </citation>
    <scope>NUCLEOTIDE SEQUENCE</scope>
    <source>
        <strain evidence="1">CBS 279.74</strain>
    </source>
</reference>
<accession>A0A6G1KQA0</accession>